<sequence length="118" mass="13243">MERFGEKRDTTRHSVKKRKRNEMNKRLGQQRQLSEKNSGATVNPPDGPKDSDLVGGRGDGTKKDRNWGLTPLEIKCLGPFHGSSWAWELRDLGVDSDGKTSYDSLGTSSNFRQLENPP</sequence>
<comment type="caution">
    <text evidence="2">The sequence shown here is derived from an EMBL/GenBank/DDBJ whole genome shotgun (WGS) entry which is preliminary data.</text>
</comment>
<evidence type="ECO:0000313" key="2">
    <source>
        <dbReference type="EMBL" id="KAK6621045.1"/>
    </source>
</evidence>
<feature type="region of interest" description="Disordered" evidence="1">
    <location>
        <begin position="1"/>
        <end position="67"/>
    </location>
</feature>
<gene>
    <name evidence="2" type="ORF">RUM43_011348</name>
</gene>
<feature type="compositionally biased region" description="Polar residues" evidence="1">
    <location>
        <begin position="27"/>
        <end position="41"/>
    </location>
</feature>
<evidence type="ECO:0000313" key="3">
    <source>
        <dbReference type="Proteomes" id="UP001372834"/>
    </source>
</evidence>
<proteinExistence type="predicted"/>
<protein>
    <submittedName>
        <fullName evidence="2">Uncharacterized protein</fullName>
    </submittedName>
</protein>
<evidence type="ECO:0000256" key="1">
    <source>
        <dbReference type="SAM" id="MobiDB-lite"/>
    </source>
</evidence>
<dbReference type="Proteomes" id="UP001372834">
    <property type="component" value="Unassembled WGS sequence"/>
</dbReference>
<feature type="region of interest" description="Disordered" evidence="1">
    <location>
        <begin position="96"/>
        <end position="118"/>
    </location>
</feature>
<feature type="compositionally biased region" description="Basic and acidic residues" evidence="1">
    <location>
        <begin position="1"/>
        <end position="12"/>
    </location>
</feature>
<feature type="compositionally biased region" description="Polar residues" evidence="1">
    <location>
        <begin position="101"/>
        <end position="118"/>
    </location>
</feature>
<dbReference type="AlphaFoldDB" id="A0AAN8S075"/>
<dbReference type="EMBL" id="JAWJWE010000039">
    <property type="protein sequence ID" value="KAK6621045.1"/>
    <property type="molecule type" value="Genomic_DNA"/>
</dbReference>
<organism evidence="2 3">
    <name type="scientific">Polyplax serrata</name>
    <name type="common">Common mouse louse</name>
    <dbReference type="NCBI Taxonomy" id="468196"/>
    <lineage>
        <taxon>Eukaryota</taxon>
        <taxon>Metazoa</taxon>
        <taxon>Ecdysozoa</taxon>
        <taxon>Arthropoda</taxon>
        <taxon>Hexapoda</taxon>
        <taxon>Insecta</taxon>
        <taxon>Pterygota</taxon>
        <taxon>Neoptera</taxon>
        <taxon>Paraneoptera</taxon>
        <taxon>Psocodea</taxon>
        <taxon>Troctomorpha</taxon>
        <taxon>Phthiraptera</taxon>
        <taxon>Anoplura</taxon>
        <taxon>Polyplacidae</taxon>
        <taxon>Polyplax</taxon>
    </lineage>
</organism>
<reference evidence="2 3" key="1">
    <citation type="submission" date="2023-10" db="EMBL/GenBank/DDBJ databases">
        <title>Genomes of two closely related lineages of the louse Polyplax serrata with different host specificities.</title>
        <authorList>
            <person name="Martinu J."/>
            <person name="Tarabai H."/>
            <person name="Stefka J."/>
            <person name="Hypsa V."/>
        </authorList>
    </citation>
    <scope>NUCLEOTIDE SEQUENCE [LARGE SCALE GENOMIC DNA]</scope>
    <source>
        <strain evidence="2">HR10_N</strain>
    </source>
</reference>
<name>A0AAN8S075_POLSC</name>
<accession>A0AAN8S075</accession>